<sequence>MAQDTNLPYNISVFVSTLFVLEFATDKFISHTAKLASLIGVSEGLIALVTAGAEWEELAVVVSALGQGRSSLAMGNVIGAAISNILGAFSLGLLCSRGIEFDRSSRIYSLLTLVVTTLVVPVVYLPHRLVWIVCGGVLIVAFIVYFASIGVAIIKGALIAPEGSDSDSDSEFDDDEDAEREALLSNGTSRPTRRPITHHSVQLVIGVAALSLSAYILSHSAVNITTQLNISDISFGIVILSIATTLPEKLISIVSGYRGHTGILVANCAGSNIFLLSLCCGIVLVTSKGELDRGDVTMWELMVLWVSTLAFTLTVWFGARGGKAIGVVMLMAYVAFIVLEFTVFHGVDV</sequence>
<evidence type="ECO:0000256" key="4">
    <source>
        <dbReference type="ARBA" id="ARBA00022692"/>
    </source>
</evidence>
<dbReference type="PANTHER" id="PTHR10846:SF8">
    <property type="entry name" value="INNER MEMBRANE PROTEIN YRBG"/>
    <property type="match status" value="1"/>
</dbReference>
<dbReference type="GO" id="GO:0008273">
    <property type="term" value="F:calcium, potassium:sodium antiporter activity"/>
    <property type="evidence" value="ECO:0007669"/>
    <property type="project" value="TreeGrafter"/>
</dbReference>
<comment type="subcellular location">
    <subcellularLocation>
        <location evidence="1">Membrane</location>
        <topology evidence="1">Multi-pass membrane protein</topology>
    </subcellularLocation>
</comment>
<dbReference type="AlphaFoldDB" id="A0A179G489"/>
<dbReference type="GO" id="GO:0005262">
    <property type="term" value="F:calcium channel activity"/>
    <property type="evidence" value="ECO:0007669"/>
    <property type="project" value="TreeGrafter"/>
</dbReference>
<dbReference type="OrthoDB" id="2127281at2759"/>
<feature type="transmembrane region" description="Helical" evidence="7">
    <location>
        <begin position="200"/>
        <end position="221"/>
    </location>
</feature>
<feature type="transmembrane region" description="Helical" evidence="7">
    <location>
        <begin position="73"/>
        <end position="95"/>
    </location>
</feature>
<feature type="transmembrane region" description="Helical" evidence="7">
    <location>
        <begin position="107"/>
        <end position="124"/>
    </location>
</feature>
<dbReference type="EMBL" id="LSBJ02000001">
    <property type="protein sequence ID" value="OAQ72665.1"/>
    <property type="molecule type" value="Genomic_DNA"/>
</dbReference>
<feature type="transmembrane region" description="Helical" evidence="7">
    <location>
        <begin position="297"/>
        <end position="317"/>
    </location>
</feature>
<keyword evidence="4 7" id="KW-0812">Transmembrane</keyword>
<evidence type="ECO:0000256" key="3">
    <source>
        <dbReference type="ARBA" id="ARBA00022449"/>
    </source>
</evidence>
<evidence type="ECO:0000313" key="10">
    <source>
        <dbReference type="Proteomes" id="UP000078397"/>
    </source>
</evidence>
<dbReference type="GO" id="GO:0005886">
    <property type="term" value="C:plasma membrane"/>
    <property type="evidence" value="ECO:0007669"/>
    <property type="project" value="TreeGrafter"/>
</dbReference>
<dbReference type="PANTHER" id="PTHR10846">
    <property type="entry name" value="SODIUM/POTASSIUM/CALCIUM EXCHANGER"/>
    <property type="match status" value="1"/>
</dbReference>
<dbReference type="Gene3D" id="1.20.1420.30">
    <property type="entry name" value="NCX, central ion-binding region"/>
    <property type="match status" value="2"/>
</dbReference>
<dbReference type="KEGG" id="pchm:VFPPC_00572"/>
<evidence type="ECO:0000256" key="7">
    <source>
        <dbReference type="SAM" id="Phobius"/>
    </source>
</evidence>
<feature type="transmembrane region" description="Helical" evidence="7">
    <location>
        <begin position="6"/>
        <end position="23"/>
    </location>
</feature>
<dbReference type="GeneID" id="28844560"/>
<evidence type="ECO:0000313" key="9">
    <source>
        <dbReference type="EMBL" id="OAQ72665.1"/>
    </source>
</evidence>
<dbReference type="InterPro" id="IPR044880">
    <property type="entry name" value="NCX_ion-bd_dom_sf"/>
</dbReference>
<keyword evidence="3" id="KW-0050">Antiport</keyword>
<evidence type="ECO:0000259" key="8">
    <source>
        <dbReference type="Pfam" id="PF01699"/>
    </source>
</evidence>
<protein>
    <submittedName>
        <fullName evidence="9">Ca2+ transporter</fullName>
    </submittedName>
</protein>
<evidence type="ECO:0000256" key="1">
    <source>
        <dbReference type="ARBA" id="ARBA00004141"/>
    </source>
</evidence>
<feature type="transmembrane region" description="Helical" evidence="7">
    <location>
        <begin position="233"/>
        <end position="251"/>
    </location>
</feature>
<keyword evidence="10" id="KW-1185">Reference proteome</keyword>
<organism evidence="9 10">
    <name type="scientific">Pochonia chlamydosporia 170</name>
    <dbReference type="NCBI Taxonomy" id="1380566"/>
    <lineage>
        <taxon>Eukaryota</taxon>
        <taxon>Fungi</taxon>
        <taxon>Dikarya</taxon>
        <taxon>Ascomycota</taxon>
        <taxon>Pezizomycotina</taxon>
        <taxon>Sordariomycetes</taxon>
        <taxon>Hypocreomycetidae</taxon>
        <taxon>Hypocreales</taxon>
        <taxon>Clavicipitaceae</taxon>
        <taxon>Pochonia</taxon>
    </lineage>
</organism>
<feature type="transmembrane region" description="Helical" evidence="7">
    <location>
        <begin position="130"/>
        <end position="154"/>
    </location>
</feature>
<accession>A0A179G489</accession>
<feature type="transmembrane region" description="Helical" evidence="7">
    <location>
        <begin position="324"/>
        <end position="347"/>
    </location>
</feature>
<dbReference type="InterPro" id="IPR004837">
    <property type="entry name" value="NaCa_Exmemb"/>
</dbReference>
<proteinExistence type="inferred from homology"/>
<keyword evidence="6 7" id="KW-0472">Membrane</keyword>
<dbReference type="Pfam" id="PF01699">
    <property type="entry name" value="Na_Ca_ex"/>
    <property type="match status" value="2"/>
</dbReference>
<comment type="similarity">
    <text evidence="2">Belongs to the Ca(2+):cation antiporter (CaCA) (TC 2.A.19) family. SLC24A subfamily.</text>
</comment>
<evidence type="ECO:0000256" key="6">
    <source>
        <dbReference type="ARBA" id="ARBA00023136"/>
    </source>
</evidence>
<evidence type="ECO:0000256" key="2">
    <source>
        <dbReference type="ARBA" id="ARBA00005364"/>
    </source>
</evidence>
<dbReference type="InterPro" id="IPR004481">
    <property type="entry name" value="K/Na/Ca-exchanger"/>
</dbReference>
<reference evidence="9 10" key="1">
    <citation type="journal article" date="2016" name="PLoS Pathog.">
        <title>Biosynthesis of antibiotic leucinostatins in bio-control fungus Purpureocillium lilacinum and their inhibition on phytophthora revealed by genome mining.</title>
        <authorList>
            <person name="Wang G."/>
            <person name="Liu Z."/>
            <person name="Lin R."/>
            <person name="Li E."/>
            <person name="Mao Z."/>
            <person name="Ling J."/>
            <person name="Yang Y."/>
            <person name="Yin W.B."/>
            <person name="Xie B."/>
        </authorList>
    </citation>
    <scope>NUCLEOTIDE SEQUENCE [LARGE SCALE GENOMIC DNA]</scope>
    <source>
        <strain evidence="9">170</strain>
    </source>
</reference>
<dbReference type="GO" id="GO:0006874">
    <property type="term" value="P:intracellular calcium ion homeostasis"/>
    <property type="evidence" value="ECO:0007669"/>
    <property type="project" value="TreeGrafter"/>
</dbReference>
<feature type="transmembrane region" description="Helical" evidence="7">
    <location>
        <begin position="263"/>
        <end position="285"/>
    </location>
</feature>
<dbReference type="Proteomes" id="UP000078397">
    <property type="component" value="Unassembled WGS sequence"/>
</dbReference>
<name>A0A179G489_METCM</name>
<feature type="domain" description="Sodium/calcium exchanger membrane region" evidence="8">
    <location>
        <begin position="11"/>
        <end position="146"/>
    </location>
</feature>
<dbReference type="RefSeq" id="XP_018148748.1">
    <property type="nucleotide sequence ID" value="XM_018280566.1"/>
</dbReference>
<keyword evidence="3" id="KW-0813">Transport</keyword>
<comment type="caution">
    <text evidence="9">The sequence shown here is derived from an EMBL/GenBank/DDBJ whole genome shotgun (WGS) entry which is preliminary data.</text>
</comment>
<dbReference type="STRING" id="1380566.A0A179G489"/>
<feature type="domain" description="Sodium/calcium exchanger membrane region" evidence="8">
    <location>
        <begin position="201"/>
        <end position="339"/>
    </location>
</feature>
<gene>
    <name evidence="9" type="ORF">VFPPC_00572</name>
</gene>
<evidence type="ECO:0000256" key="5">
    <source>
        <dbReference type="ARBA" id="ARBA00022989"/>
    </source>
</evidence>
<keyword evidence="5 7" id="KW-1133">Transmembrane helix</keyword>